<proteinExistence type="predicted"/>
<evidence type="ECO:0000313" key="3">
    <source>
        <dbReference type="Proteomes" id="UP001064489"/>
    </source>
</evidence>
<name>A0AAD5P2U0_ACENE</name>
<accession>A0AAD5P2U0</accession>
<organism evidence="2 3">
    <name type="scientific">Acer negundo</name>
    <name type="common">Box elder</name>
    <dbReference type="NCBI Taxonomy" id="4023"/>
    <lineage>
        <taxon>Eukaryota</taxon>
        <taxon>Viridiplantae</taxon>
        <taxon>Streptophyta</taxon>
        <taxon>Embryophyta</taxon>
        <taxon>Tracheophyta</taxon>
        <taxon>Spermatophyta</taxon>
        <taxon>Magnoliopsida</taxon>
        <taxon>eudicotyledons</taxon>
        <taxon>Gunneridae</taxon>
        <taxon>Pentapetalae</taxon>
        <taxon>rosids</taxon>
        <taxon>malvids</taxon>
        <taxon>Sapindales</taxon>
        <taxon>Sapindaceae</taxon>
        <taxon>Hippocastanoideae</taxon>
        <taxon>Acereae</taxon>
        <taxon>Acer</taxon>
    </lineage>
</organism>
<sequence length="114" mass="12532">METQLILPKVPEINSYVAIIPLIEGDFRSPIQPGSDGQVILCVESGSTKVKSKTFSSCAYFHAGTNPFDVIRDAFAAIRVHLGTFRLLEEKKLPRIVGDAFYLSVEPIGLWHGA</sequence>
<dbReference type="Pfam" id="PF05691">
    <property type="entry name" value="Raffinose_syn"/>
    <property type="match status" value="1"/>
</dbReference>
<gene>
    <name evidence="2" type="ORF">LWI28_011243</name>
</gene>
<keyword evidence="1" id="KW-0119">Carbohydrate metabolism</keyword>
<reference evidence="2" key="2">
    <citation type="submission" date="2023-02" db="EMBL/GenBank/DDBJ databases">
        <authorList>
            <person name="Swenson N.G."/>
            <person name="Wegrzyn J.L."/>
            <person name="Mcevoy S.L."/>
        </authorList>
    </citation>
    <scope>NUCLEOTIDE SEQUENCE</scope>
    <source>
        <strain evidence="2">91603</strain>
        <tissue evidence="2">Leaf</tissue>
    </source>
</reference>
<dbReference type="PANTHER" id="PTHR31268:SF12">
    <property type="entry name" value="GALACTINOL--SUCROSE GALACTOSYLTRANSFERASE"/>
    <property type="match status" value="1"/>
</dbReference>
<protein>
    <submittedName>
        <fullName evidence="2">Uncharacterized protein</fullName>
    </submittedName>
</protein>
<dbReference type="Proteomes" id="UP001064489">
    <property type="component" value="Chromosome 1"/>
</dbReference>
<evidence type="ECO:0000313" key="2">
    <source>
        <dbReference type="EMBL" id="KAI9195056.1"/>
    </source>
</evidence>
<reference evidence="2" key="1">
    <citation type="journal article" date="2022" name="Plant J.">
        <title>Strategies of tolerance reflected in two North American maple genomes.</title>
        <authorList>
            <person name="McEvoy S.L."/>
            <person name="Sezen U.U."/>
            <person name="Trouern-Trend A."/>
            <person name="McMahon S.M."/>
            <person name="Schaberg P.G."/>
            <person name="Yang J."/>
            <person name="Wegrzyn J.L."/>
            <person name="Swenson N.G."/>
        </authorList>
    </citation>
    <scope>NUCLEOTIDE SEQUENCE</scope>
    <source>
        <strain evidence="2">91603</strain>
    </source>
</reference>
<keyword evidence="3" id="KW-1185">Reference proteome</keyword>
<dbReference type="EMBL" id="JAJSOW010000003">
    <property type="protein sequence ID" value="KAI9195056.1"/>
    <property type="molecule type" value="Genomic_DNA"/>
</dbReference>
<dbReference type="PANTHER" id="PTHR31268">
    <property type="match status" value="1"/>
</dbReference>
<dbReference type="InterPro" id="IPR008811">
    <property type="entry name" value="Glycosyl_hydrolases_36"/>
</dbReference>
<evidence type="ECO:0000256" key="1">
    <source>
        <dbReference type="ARBA" id="ARBA00023277"/>
    </source>
</evidence>
<dbReference type="AlphaFoldDB" id="A0AAD5P2U0"/>
<comment type="caution">
    <text evidence="2">The sequence shown here is derived from an EMBL/GenBank/DDBJ whole genome shotgun (WGS) entry which is preliminary data.</text>
</comment>